<comment type="caution">
    <text evidence="1">The sequence shown here is derived from an EMBL/GenBank/DDBJ whole genome shotgun (WGS) entry which is preliminary data.</text>
</comment>
<evidence type="ECO:0000313" key="1">
    <source>
        <dbReference type="EMBL" id="KAF6453570.1"/>
    </source>
</evidence>
<organism evidence="1 2">
    <name type="scientific">Molossus molossus</name>
    <name type="common">Pallas' mastiff bat</name>
    <name type="synonym">Vespertilio molossus</name>
    <dbReference type="NCBI Taxonomy" id="27622"/>
    <lineage>
        <taxon>Eukaryota</taxon>
        <taxon>Metazoa</taxon>
        <taxon>Chordata</taxon>
        <taxon>Craniata</taxon>
        <taxon>Vertebrata</taxon>
        <taxon>Euteleostomi</taxon>
        <taxon>Mammalia</taxon>
        <taxon>Eutheria</taxon>
        <taxon>Laurasiatheria</taxon>
        <taxon>Chiroptera</taxon>
        <taxon>Yangochiroptera</taxon>
        <taxon>Molossidae</taxon>
        <taxon>Molossus</taxon>
    </lineage>
</organism>
<dbReference type="EMBL" id="JACASF010000010">
    <property type="protein sequence ID" value="KAF6453570.1"/>
    <property type="molecule type" value="Genomic_DNA"/>
</dbReference>
<dbReference type="Proteomes" id="UP000550707">
    <property type="component" value="Unassembled WGS sequence"/>
</dbReference>
<reference evidence="1 2" key="1">
    <citation type="journal article" date="2020" name="Nature">
        <title>Six reference-quality genomes reveal evolution of bat adaptations.</title>
        <authorList>
            <person name="Jebb D."/>
            <person name="Huang Z."/>
            <person name="Pippel M."/>
            <person name="Hughes G.M."/>
            <person name="Lavrichenko K."/>
            <person name="Devanna P."/>
            <person name="Winkler S."/>
            <person name="Jermiin L.S."/>
            <person name="Skirmuntt E.C."/>
            <person name="Katzourakis A."/>
            <person name="Burkitt-Gray L."/>
            <person name="Ray D.A."/>
            <person name="Sullivan K.A.M."/>
            <person name="Roscito J.G."/>
            <person name="Kirilenko B.M."/>
            <person name="Davalos L.M."/>
            <person name="Corthals A.P."/>
            <person name="Power M.L."/>
            <person name="Jones G."/>
            <person name="Ransome R.D."/>
            <person name="Dechmann D.K.N."/>
            <person name="Locatelli A.G."/>
            <person name="Puechmaille S.J."/>
            <person name="Fedrigo O."/>
            <person name="Jarvis E.D."/>
            <person name="Hiller M."/>
            <person name="Vernes S.C."/>
            <person name="Myers E.W."/>
            <person name="Teeling E.C."/>
        </authorList>
    </citation>
    <scope>NUCLEOTIDE SEQUENCE [LARGE SCALE GENOMIC DNA]</scope>
    <source>
        <strain evidence="1">MMolMol1</strain>
        <tissue evidence="1">Muscle</tissue>
    </source>
</reference>
<dbReference type="AlphaFoldDB" id="A0A7J8G0U4"/>
<accession>A0A7J8G0U4</accession>
<proteinExistence type="predicted"/>
<keyword evidence="2" id="KW-1185">Reference proteome</keyword>
<sequence>MASIPPPPPAVTLTEYRVWTLPSSLSSSALPSSFRCHLALEKISPCVPLSLSPNLSLTLLSTPNWLEEMGNELPWASKGHLLSACIELLADEFYRRSIF</sequence>
<evidence type="ECO:0000313" key="2">
    <source>
        <dbReference type="Proteomes" id="UP000550707"/>
    </source>
</evidence>
<name>A0A7J8G0U4_MOLMO</name>
<protein>
    <submittedName>
        <fullName evidence="1">Proline rich 13</fullName>
    </submittedName>
</protein>
<gene>
    <name evidence="1" type="ORF">HJG59_014877</name>
</gene>